<dbReference type="Pfam" id="PF02698">
    <property type="entry name" value="DUF218"/>
    <property type="match status" value="1"/>
</dbReference>
<dbReference type="CDD" id="cd06259">
    <property type="entry name" value="YdcF-like"/>
    <property type="match status" value="1"/>
</dbReference>
<reference evidence="3 4" key="1">
    <citation type="journal article" date="2012" name="J. Bacteriol.">
        <title>Draft Genome Sequence of Novosphingobium nitrogenifigens Y88T.</title>
        <authorList>
            <person name="Strabala T.J."/>
            <person name="Macdonald L."/>
            <person name="Liu V."/>
            <person name="Smit A.M."/>
        </authorList>
    </citation>
    <scope>NUCLEOTIDE SEQUENCE [LARGE SCALE GENOMIC DNA]</scope>
    <source>
        <strain evidence="3 4">DSM 19370</strain>
    </source>
</reference>
<evidence type="ECO:0000256" key="1">
    <source>
        <dbReference type="SAM" id="Phobius"/>
    </source>
</evidence>
<organism evidence="3 4">
    <name type="scientific">Novosphingobium nitrogenifigens DSM 19370</name>
    <dbReference type="NCBI Taxonomy" id="983920"/>
    <lineage>
        <taxon>Bacteria</taxon>
        <taxon>Pseudomonadati</taxon>
        <taxon>Pseudomonadota</taxon>
        <taxon>Alphaproteobacteria</taxon>
        <taxon>Sphingomonadales</taxon>
        <taxon>Sphingomonadaceae</taxon>
        <taxon>Novosphingobium</taxon>
    </lineage>
</organism>
<proteinExistence type="predicted"/>
<comment type="caution">
    <text evidence="3">The sequence shown here is derived from an EMBL/GenBank/DDBJ whole genome shotgun (WGS) entry which is preliminary data.</text>
</comment>
<keyword evidence="1" id="KW-0472">Membrane</keyword>
<dbReference type="EMBL" id="AEWJ01000024">
    <property type="protein sequence ID" value="EGD59905.1"/>
    <property type="molecule type" value="Genomic_DNA"/>
</dbReference>
<dbReference type="RefSeq" id="WP_008069775.1">
    <property type="nucleotide sequence ID" value="NZ_AQWK01000003.1"/>
</dbReference>
<feature type="domain" description="DUF218" evidence="2">
    <location>
        <begin position="42"/>
        <end position="140"/>
    </location>
</feature>
<dbReference type="STRING" id="983920.Y88_2345"/>
<evidence type="ECO:0000259" key="2">
    <source>
        <dbReference type="Pfam" id="PF02698"/>
    </source>
</evidence>
<keyword evidence="1" id="KW-0812">Transmembrane</keyword>
<name>F1Z6C3_9SPHN</name>
<dbReference type="OrthoDB" id="9812311at2"/>
<evidence type="ECO:0000313" key="3">
    <source>
        <dbReference type="EMBL" id="EGD59905.1"/>
    </source>
</evidence>
<dbReference type="InParanoid" id="F1Z6C3"/>
<dbReference type="InterPro" id="IPR003848">
    <property type="entry name" value="DUF218"/>
</dbReference>
<keyword evidence="1" id="KW-1133">Transmembrane helix</keyword>
<keyword evidence="4" id="KW-1185">Reference proteome</keyword>
<dbReference type="Proteomes" id="UP000004728">
    <property type="component" value="Unassembled WGS sequence"/>
</dbReference>
<dbReference type="eggNOG" id="COG1434">
    <property type="taxonomic scope" value="Bacteria"/>
</dbReference>
<accession>F1Z6C3</accession>
<evidence type="ECO:0000313" key="4">
    <source>
        <dbReference type="Proteomes" id="UP000004728"/>
    </source>
</evidence>
<gene>
    <name evidence="3" type="ORF">Y88_2345</name>
</gene>
<dbReference type="HOGENOM" id="CLU_080658_0_0_5"/>
<dbReference type="AlphaFoldDB" id="F1Z6C3"/>
<sequence length="194" mass="21904">MALRKPPGLFRRILSLMVLAWLLGFLWFALFLPRPADHTRTDAVIALTGGSGRIQRGIEVLRADEAKRMLVSGVDSEVKPAEFEAEYGVPASLFACCMTLGYESFDTRSNALEAARWIARYDLRSVRLVTTDWHMRRAAFDLAVAAPKGLVIVEDAVPSHPSMRILFVEYNKFLARMLAWLIDWPDGPHHNARH</sequence>
<protein>
    <recommendedName>
        <fullName evidence="2">DUF218 domain-containing protein</fullName>
    </recommendedName>
</protein>
<feature type="transmembrane region" description="Helical" evidence="1">
    <location>
        <begin position="12"/>
        <end position="32"/>
    </location>
</feature>